<dbReference type="Proteomes" id="UP000276345">
    <property type="component" value="Chromosome"/>
</dbReference>
<accession>A0A447NYM9</accession>
<name>A0A447NYM9_SALET</name>
<protein>
    <submittedName>
        <fullName evidence="1">Citrate-proton symporter</fullName>
    </submittedName>
</protein>
<gene>
    <name evidence="1" type="primary">citA_1</name>
    <name evidence="1" type="ORF">NCTC7406_03619</name>
</gene>
<sequence length="54" mass="6163">MAQHTPATSRAGTFGAILRVTSGNFLEQFDFFLFGFYATYIARTFFRQKANLPH</sequence>
<dbReference type="AlphaFoldDB" id="A0A447NYM9"/>
<evidence type="ECO:0000313" key="1">
    <source>
        <dbReference type="EMBL" id="VEA08425.1"/>
    </source>
</evidence>
<dbReference type="EMBL" id="LR134142">
    <property type="protein sequence ID" value="VEA08425.1"/>
    <property type="molecule type" value="Genomic_DNA"/>
</dbReference>
<reference evidence="1 2" key="1">
    <citation type="submission" date="2018-12" db="EMBL/GenBank/DDBJ databases">
        <authorList>
            <consortium name="Pathogen Informatics"/>
        </authorList>
    </citation>
    <scope>NUCLEOTIDE SEQUENCE [LARGE SCALE GENOMIC DNA]</scope>
    <source>
        <strain evidence="1 2">NCTC7406</strain>
    </source>
</reference>
<evidence type="ECO:0000313" key="2">
    <source>
        <dbReference type="Proteomes" id="UP000276345"/>
    </source>
</evidence>
<organism evidence="1 2">
    <name type="scientific">Salmonella enterica subsp. enterica serovar Sanjuan</name>
    <dbReference type="NCBI Taxonomy" id="1160765"/>
    <lineage>
        <taxon>Bacteria</taxon>
        <taxon>Pseudomonadati</taxon>
        <taxon>Pseudomonadota</taxon>
        <taxon>Gammaproteobacteria</taxon>
        <taxon>Enterobacterales</taxon>
        <taxon>Enterobacteriaceae</taxon>
        <taxon>Salmonella</taxon>
    </lineage>
</organism>
<proteinExistence type="predicted"/>